<reference evidence="1 2" key="1">
    <citation type="submission" date="2021-01" db="EMBL/GenBank/DDBJ databases">
        <title>Aequorivita sp. strain KX20305, a bacterium isolated from the sediment collected at a cold seep field in South China Sea.</title>
        <authorList>
            <person name="Zhang H."/>
            <person name="Li C."/>
        </authorList>
    </citation>
    <scope>NUCLEOTIDE SEQUENCE [LARGE SCALE GENOMIC DNA]</scope>
    <source>
        <strain evidence="1 2">KX20305</strain>
    </source>
</reference>
<dbReference type="Pfam" id="PF11009">
    <property type="entry name" value="BrxC"/>
    <property type="match status" value="1"/>
</dbReference>
<evidence type="ECO:0000313" key="1">
    <source>
        <dbReference type="EMBL" id="QQX76646.1"/>
    </source>
</evidence>
<accession>A0ABX7DSS5</accession>
<evidence type="ECO:0000313" key="2">
    <source>
        <dbReference type="Proteomes" id="UP000629420"/>
    </source>
</evidence>
<keyword evidence="2" id="KW-1185">Reference proteome</keyword>
<name>A0ABX7DSS5_9FLAO</name>
<dbReference type="RefSeq" id="WP_202336444.1">
    <property type="nucleotide sequence ID" value="NZ_CP068439.1"/>
</dbReference>
<organism evidence="1 2">
    <name type="scientific">Aequorivita iocasae</name>
    <dbReference type="NCBI Taxonomy" id="2803865"/>
    <lineage>
        <taxon>Bacteria</taxon>
        <taxon>Pseudomonadati</taxon>
        <taxon>Bacteroidota</taxon>
        <taxon>Flavobacteriia</taxon>
        <taxon>Flavobacteriales</taxon>
        <taxon>Flavobacteriaceae</taxon>
        <taxon>Aequorivita</taxon>
    </lineage>
</organism>
<dbReference type="NCBIfam" id="TIGR04019">
    <property type="entry name" value="B_thiol_YtxJ"/>
    <property type="match status" value="1"/>
</dbReference>
<sequence length="130" mass="15049">MGLLDIFKTSRDIVKEDIVEVPWHVLGTMDQLDEIIEQSKSKPVAIFKHSTRCGISRGVLKLFEKNYKLTDDQLKLYFLDLLQNRDISNEIAARFKVQHESPQMIVIKNGAVVHHDSHHSIEASHLERYI</sequence>
<dbReference type="Gene3D" id="3.40.30.10">
    <property type="entry name" value="Glutaredoxin"/>
    <property type="match status" value="1"/>
</dbReference>
<dbReference type="SUPFAM" id="SSF52833">
    <property type="entry name" value="Thioredoxin-like"/>
    <property type="match status" value="1"/>
</dbReference>
<dbReference type="EMBL" id="CP068439">
    <property type="protein sequence ID" value="QQX76646.1"/>
    <property type="molecule type" value="Genomic_DNA"/>
</dbReference>
<proteinExistence type="predicted"/>
<dbReference type="InterPro" id="IPR036249">
    <property type="entry name" value="Thioredoxin-like_sf"/>
</dbReference>
<protein>
    <submittedName>
        <fullName evidence="1">Bacillithiol system redox-active protein YtxJ</fullName>
    </submittedName>
</protein>
<dbReference type="Proteomes" id="UP000629420">
    <property type="component" value="Chromosome"/>
</dbReference>
<dbReference type="InterPro" id="IPR022551">
    <property type="entry name" value="BrxC"/>
</dbReference>
<gene>
    <name evidence="1" type="primary">ytxJ</name>
    <name evidence="1" type="ORF">JK629_15190</name>
</gene>